<sequence length="279" mass="30507">MNTPNDTDRPLMTDRAALLRQRARALRAGHADVLHRIAADEIEDRLSEINRSFTRPAVVTGFPDFWAARFPQARVVGDEPLLDLQPGAHDLVIHAMALHWAEDPVGQMVQCRRALSEDGLFIAVCFGGQTLHEARAALAEAEAEVTGGLSPRVLPMGEIRDMGGLLHRAGLALPVADLLSQRASYRDLLHLARDLRAMGEGNAMAARLRRPTGRAVFARAAALMARHHPDRDDPSRVATSFDLVFLTGWAPSATQQKPLRPGSARHSLANALNDLRTKT</sequence>
<protein>
    <submittedName>
        <fullName evidence="4">SAM-dependent methyltransferase</fullName>
    </submittedName>
</protein>
<proteinExistence type="predicted"/>
<organism evidence="4 5">
    <name type="scientific">Paracoccus marinaquae</name>
    <dbReference type="NCBI Taxonomy" id="2841926"/>
    <lineage>
        <taxon>Bacteria</taxon>
        <taxon>Pseudomonadati</taxon>
        <taxon>Pseudomonadota</taxon>
        <taxon>Alphaproteobacteria</taxon>
        <taxon>Rhodobacterales</taxon>
        <taxon>Paracoccaceae</taxon>
        <taxon>Paracoccus</taxon>
    </lineage>
</organism>
<accession>A0ABS6AKY1</accession>
<gene>
    <name evidence="4" type="ORF">KNW02_14075</name>
</gene>
<keyword evidence="1 4" id="KW-0489">Methyltransferase</keyword>
<evidence type="ECO:0000256" key="2">
    <source>
        <dbReference type="ARBA" id="ARBA00022679"/>
    </source>
</evidence>
<dbReference type="GO" id="GO:0032259">
    <property type="term" value="P:methylation"/>
    <property type="evidence" value="ECO:0007669"/>
    <property type="project" value="UniProtKB-KW"/>
</dbReference>
<dbReference type="Proteomes" id="UP001166191">
    <property type="component" value="Unassembled WGS sequence"/>
</dbReference>
<evidence type="ECO:0000313" key="4">
    <source>
        <dbReference type="EMBL" id="MBU3031246.1"/>
    </source>
</evidence>
<reference evidence="4" key="1">
    <citation type="submission" date="2021-06" db="EMBL/GenBank/DDBJ databases">
        <title>Paracoccus bacterium XHP0099 sp. nov., isolated from the surface waters of the Yellow Sea.</title>
        <authorList>
            <person name="Xue H."/>
            <person name="Zhang D."/>
        </authorList>
    </citation>
    <scope>NUCLEOTIDE SEQUENCE</scope>
    <source>
        <strain evidence="4">XHP0099</strain>
    </source>
</reference>
<keyword evidence="5" id="KW-1185">Reference proteome</keyword>
<keyword evidence="2" id="KW-0808">Transferase</keyword>
<dbReference type="InterPro" id="IPR050602">
    <property type="entry name" value="Malonyl-ACP_OMT"/>
</dbReference>
<dbReference type="PANTHER" id="PTHR13090:SF1">
    <property type="entry name" value="ARGININE-HYDROXYLASE NDUFAF5, MITOCHONDRIAL"/>
    <property type="match status" value="1"/>
</dbReference>
<dbReference type="PANTHER" id="PTHR13090">
    <property type="entry name" value="ARGININE-HYDROXYLASE NDUFAF5, MITOCHONDRIAL"/>
    <property type="match status" value="1"/>
</dbReference>
<evidence type="ECO:0000313" key="5">
    <source>
        <dbReference type="Proteomes" id="UP001166191"/>
    </source>
</evidence>
<dbReference type="GO" id="GO:0008168">
    <property type="term" value="F:methyltransferase activity"/>
    <property type="evidence" value="ECO:0007669"/>
    <property type="project" value="UniProtKB-KW"/>
</dbReference>
<dbReference type="EMBL" id="JAHKNG010000027">
    <property type="protein sequence ID" value="MBU3031246.1"/>
    <property type="molecule type" value="Genomic_DNA"/>
</dbReference>
<dbReference type="RefSeq" id="WP_216033916.1">
    <property type="nucleotide sequence ID" value="NZ_JAHKNG010000027.1"/>
</dbReference>
<evidence type="ECO:0000256" key="3">
    <source>
        <dbReference type="SAM" id="MobiDB-lite"/>
    </source>
</evidence>
<comment type="caution">
    <text evidence="4">The sequence shown here is derived from an EMBL/GenBank/DDBJ whole genome shotgun (WGS) entry which is preliminary data.</text>
</comment>
<evidence type="ECO:0000256" key="1">
    <source>
        <dbReference type="ARBA" id="ARBA00022603"/>
    </source>
</evidence>
<feature type="region of interest" description="Disordered" evidence="3">
    <location>
        <begin position="255"/>
        <end position="279"/>
    </location>
</feature>
<name>A0ABS6AKY1_9RHOB</name>